<keyword evidence="4" id="KW-0804">Transcription</keyword>
<keyword evidence="5" id="KW-0539">Nucleus</keyword>
<reference evidence="8 9" key="1">
    <citation type="journal article" date="2010" name="Nature">
        <title>Genome sequencing and analysis of the model grass Brachypodium distachyon.</title>
        <authorList>
            <consortium name="International Brachypodium Initiative"/>
        </authorList>
    </citation>
    <scope>NUCLEOTIDE SEQUENCE [LARGE SCALE GENOMIC DNA]</scope>
    <source>
        <strain evidence="8 9">Bd21</strain>
    </source>
</reference>
<evidence type="ECO:0000313" key="8">
    <source>
        <dbReference type="EMBL" id="KQK07188.1"/>
    </source>
</evidence>
<keyword evidence="2" id="KW-0805">Transcription regulation</keyword>
<dbReference type="EMBL" id="CM000881">
    <property type="protein sequence ID" value="KQK07188.1"/>
    <property type="molecule type" value="Genomic_DNA"/>
</dbReference>
<dbReference type="OrthoDB" id="21225at2759"/>
<dbReference type="PANTHER" id="PTHR31442">
    <property type="entry name" value="HOMEODOMAIN-LIKE SUPERFAMILY PROTEIN-RELATED"/>
    <property type="match status" value="1"/>
</dbReference>
<keyword evidence="7" id="KW-0732">Signal</keyword>
<sequence>MAFSLLECCVTVTSVRPLSALLLIFPKLVSAYDDTVTHVLRKNETKNHKSSGNTDADQRVQAGIAEAEQGACKEHQEELKEEENSTKKPRVRWTRELHDKFVEAINRLGTGTDQVVPRRIFSMMDVDYISRKSIGSHMQNFIEDDAFLKNSIEDDVLLKNFIEDDDLLKSFLEDDDLLKNSIGDDDLLNASSKQFVSL</sequence>
<dbReference type="FunFam" id="1.10.10.60:FF:000007">
    <property type="entry name" value="Two-component response regulator"/>
    <property type="match status" value="1"/>
</dbReference>
<reference evidence="9" key="3">
    <citation type="submission" date="2018-08" db="UniProtKB">
        <authorList>
            <consortium name="EnsemblPlants"/>
        </authorList>
    </citation>
    <scope>IDENTIFICATION</scope>
    <source>
        <strain evidence="9">cv. Bd21</strain>
    </source>
</reference>
<evidence type="ECO:0000256" key="2">
    <source>
        <dbReference type="ARBA" id="ARBA00023015"/>
    </source>
</evidence>
<evidence type="ECO:0000256" key="3">
    <source>
        <dbReference type="ARBA" id="ARBA00023125"/>
    </source>
</evidence>
<evidence type="ECO:0008006" key="11">
    <source>
        <dbReference type="Google" id="ProtNLM"/>
    </source>
</evidence>
<feature type="compositionally biased region" description="Basic and acidic residues" evidence="6">
    <location>
        <begin position="71"/>
        <end position="86"/>
    </location>
</feature>
<evidence type="ECO:0000256" key="4">
    <source>
        <dbReference type="ARBA" id="ARBA00023163"/>
    </source>
</evidence>
<comment type="subcellular location">
    <subcellularLocation>
        <location evidence="1">Nucleus</location>
    </subcellularLocation>
</comment>
<dbReference type="HOGENOM" id="CLU_1379836_0_0_1"/>
<organism evidence="8">
    <name type="scientific">Brachypodium distachyon</name>
    <name type="common">Purple false brome</name>
    <name type="synonym">Trachynia distachya</name>
    <dbReference type="NCBI Taxonomy" id="15368"/>
    <lineage>
        <taxon>Eukaryota</taxon>
        <taxon>Viridiplantae</taxon>
        <taxon>Streptophyta</taxon>
        <taxon>Embryophyta</taxon>
        <taxon>Tracheophyta</taxon>
        <taxon>Spermatophyta</taxon>
        <taxon>Magnoliopsida</taxon>
        <taxon>Liliopsida</taxon>
        <taxon>Poales</taxon>
        <taxon>Poaceae</taxon>
        <taxon>BOP clade</taxon>
        <taxon>Pooideae</taxon>
        <taxon>Stipodae</taxon>
        <taxon>Brachypodieae</taxon>
        <taxon>Brachypodium</taxon>
    </lineage>
</organism>
<accession>I1HL76</accession>
<evidence type="ECO:0000313" key="9">
    <source>
        <dbReference type="EnsemblPlants" id="KQK07188"/>
    </source>
</evidence>
<proteinExistence type="predicted"/>
<dbReference type="AlphaFoldDB" id="I1HL76"/>
<dbReference type="SUPFAM" id="SSF46689">
    <property type="entry name" value="Homeodomain-like"/>
    <property type="match status" value="1"/>
</dbReference>
<dbReference type="eggNOG" id="KOG1601">
    <property type="taxonomic scope" value="Eukaryota"/>
</dbReference>
<gene>
    <name evidence="8" type="ORF">BRADI_2g33650v3</name>
</gene>
<evidence type="ECO:0000256" key="7">
    <source>
        <dbReference type="SAM" id="SignalP"/>
    </source>
</evidence>
<dbReference type="Proteomes" id="UP000008810">
    <property type="component" value="Chromosome 2"/>
</dbReference>
<evidence type="ECO:0000256" key="1">
    <source>
        <dbReference type="ARBA" id="ARBA00004123"/>
    </source>
</evidence>
<dbReference type="GO" id="GO:0003677">
    <property type="term" value="F:DNA binding"/>
    <property type="evidence" value="ECO:0007669"/>
    <property type="project" value="UniProtKB-KW"/>
</dbReference>
<feature type="chain" id="PRO_5014094669" description="Myb-like domain-containing protein" evidence="7">
    <location>
        <begin position="32"/>
        <end position="198"/>
    </location>
</feature>
<dbReference type="PANTHER" id="PTHR31442:SF19">
    <property type="entry name" value="OS01G0844900 PROTEIN"/>
    <property type="match status" value="1"/>
</dbReference>
<dbReference type="InterPro" id="IPR006447">
    <property type="entry name" value="Myb_dom_plants"/>
</dbReference>
<dbReference type="GO" id="GO:0005634">
    <property type="term" value="C:nucleus"/>
    <property type="evidence" value="ECO:0000318"/>
    <property type="project" value="GO_Central"/>
</dbReference>
<keyword evidence="3" id="KW-0238">DNA-binding</keyword>
<feature type="signal peptide" evidence="7">
    <location>
        <begin position="1"/>
        <end position="31"/>
    </location>
</feature>
<dbReference type="Gramene" id="KQK07188">
    <property type="protein sequence ID" value="KQK07188"/>
    <property type="gene ID" value="BRADI_2g33650v3"/>
</dbReference>
<keyword evidence="10" id="KW-1185">Reference proteome</keyword>
<evidence type="ECO:0000256" key="6">
    <source>
        <dbReference type="SAM" id="MobiDB-lite"/>
    </source>
</evidence>
<evidence type="ECO:0000256" key="5">
    <source>
        <dbReference type="ARBA" id="ARBA00023242"/>
    </source>
</evidence>
<dbReference type="NCBIfam" id="TIGR01557">
    <property type="entry name" value="myb_SHAQKYF"/>
    <property type="match status" value="1"/>
</dbReference>
<feature type="region of interest" description="Disordered" evidence="6">
    <location>
        <begin position="67"/>
        <end position="87"/>
    </location>
</feature>
<name>I1HL76_BRADI</name>
<dbReference type="InterPro" id="IPR009057">
    <property type="entry name" value="Homeodomain-like_sf"/>
</dbReference>
<dbReference type="Gene3D" id="1.10.10.60">
    <property type="entry name" value="Homeodomain-like"/>
    <property type="match status" value="1"/>
</dbReference>
<dbReference type="InterPro" id="IPR044841">
    <property type="entry name" value="LUX/BOA-like"/>
</dbReference>
<dbReference type="STRING" id="15368.I1HL76"/>
<reference evidence="8" key="2">
    <citation type="submission" date="2017-06" db="EMBL/GenBank/DDBJ databases">
        <title>WGS assembly of Brachypodium distachyon.</title>
        <authorList>
            <consortium name="The International Brachypodium Initiative"/>
            <person name="Lucas S."/>
            <person name="Harmon-Smith M."/>
            <person name="Lail K."/>
            <person name="Tice H."/>
            <person name="Grimwood J."/>
            <person name="Bruce D."/>
            <person name="Barry K."/>
            <person name="Shu S."/>
            <person name="Lindquist E."/>
            <person name="Wang M."/>
            <person name="Pitluck S."/>
            <person name="Vogel J.P."/>
            <person name="Garvin D.F."/>
            <person name="Mockler T.C."/>
            <person name="Schmutz J."/>
            <person name="Rokhsar D."/>
            <person name="Bevan M.W."/>
        </authorList>
    </citation>
    <scope>NUCLEOTIDE SEQUENCE</scope>
    <source>
        <strain evidence="8">Bd21</strain>
    </source>
</reference>
<dbReference type="GO" id="GO:0003700">
    <property type="term" value="F:DNA-binding transcription factor activity"/>
    <property type="evidence" value="ECO:0000318"/>
    <property type="project" value="GO_Central"/>
</dbReference>
<dbReference type="EnsemblPlants" id="KQK07188">
    <property type="protein sequence ID" value="KQK07188"/>
    <property type="gene ID" value="BRADI_2g33650v3"/>
</dbReference>
<protein>
    <recommendedName>
        <fullName evidence="11">Myb-like domain-containing protein</fullName>
    </recommendedName>
</protein>
<dbReference type="InParanoid" id="I1HL76"/>
<evidence type="ECO:0000313" key="10">
    <source>
        <dbReference type="Proteomes" id="UP000008810"/>
    </source>
</evidence>